<evidence type="ECO:0000259" key="1">
    <source>
        <dbReference type="SMART" id="SM00256"/>
    </source>
</evidence>
<protein>
    <recommendedName>
        <fullName evidence="1">F-box domain-containing protein</fullName>
    </recommendedName>
</protein>
<reference evidence="2 3" key="1">
    <citation type="submission" date="2017-07" db="EMBL/GenBank/DDBJ databases">
        <authorList>
            <person name="Talla V."/>
            <person name="Backstrom N."/>
        </authorList>
    </citation>
    <scope>NUCLEOTIDE SEQUENCE [LARGE SCALE GENOMIC DNA]</scope>
</reference>
<dbReference type="InterPro" id="IPR001810">
    <property type="entry name" value="F-box_dom"/>
</dbReference>
<dbReference type="EMBL" id="FZQP02004111">
    <property type="protein sequence ID" value="VVC99388.1"/>
    <property type="molecule type" value="Genomic_DNA"/>
</dbReference>
<dbReference type="InterPro" id="IPR032675">
    <property type="entry name" value="LRR_dom_sf"/>
</dbReference>
<keyword evidence="3" id="KW-1185">Reference proteome</keyword>
<dbReference type="Gene3D" id="1.20.1280.50">
    <property type="match status" value="1"/>
</dbReference>
<dbReference type="PANTHER" id="PTHR20933">
    <property type="entry name" value="F-BOX ONLY PROTEIN 33"/>
    <property type="match status" value="1"/>
</dbReference>
<feature type="domain" description="F-box" evidence="1">
    <location>
        <begin position="8"/>
        <end position="47"/>
    </location>
</feature>
<dbReference type="Pfam" id="PF00646">
    <property type="entry name" value="F-box"/>
    <property type="match status" value="1"/>
</dbReference>
<dbReference type="InterPro" id="IPR036047">
    <property type="entry name" value="F-box-like_dom_sf"/>
</dbReference>
<dbReference type="SUPFAM" id="SSF81383">
    <property type="entry name" value="F-box domain"/>
    <property type="match status" value="1"/>
</dbReference>
<dbReference type="AlphaFoldDB" id="A0A5E4QMB4"/>
<dbReference type="GO" id="GO:0031398">
    <property type="term" value="P:positive regulation of protein ubiquitination"/>
    <property type="evidence" value="ECO:0007669"/>
    <property type="project" value="TreeGrafter"/>
</dbReference>
<dbReference type="SMART" id="SM00256">
    <property type="entry name" value="FBOX"/>
    <property type="match status" value="1"/>
</dbReference>
<organism evidence="2 3">
    <name type="scientific">Leptidea sinapis</name>
    <dbReference type="NCBI Taxonomy" id="189913"/>
    <lineage>
        <taxon>Eukaryota</taxon>
        <taxon>Metazoa</taxon>
        <taxon>Ecdysozoa</taxon>
        <taxon>Arthropoda</taxon>
        <taxon>Hexapoda</taxon>
        <taxon>Insecta</taxon>
        <taxon>Pterygota</taxon>
        <taxon>Neoptera</taxon>
        <taxon>Endopterygota</taxon>
        <taxon>Lepidoptera</taxon>
        <taxon>Glossata</taxon>
        <taxon>Ditrysia</taxon>
        <taxon>Papilionoidea</taxon>
        <taxon>Pieridae</taxon>
        <taxon>Dismorphiinae</taxon>
        <taxon>Leptidea</taxon>
    </lineage>
</organism>
<dbReference type="OrthoDB" id="8757000at2759"/>
<evidence type="ECO:0000313" key="2">
    <source>
        <dbReference type="EMBL" id="VVC99388.1"/>
    </source>
</evidence>
<accession>A0A5E4QMB4</accession>
<dbReference type="Gene3D" id="3.80.10.10">
    <property type="entry name" value="Ribonuclease Inhibitor"/>
    <property type="match status" value="1"/>
</dbReference>
<sequence>MSIGWGELPHLPLRCVLDHLSTKDALAATSTCKHWRSALFMYEGHKETLKLRVDDLEKSIFVTRLFKKHTKRIHVYINTTGPEFQSFKNYVLPQLFDTRTLTELVFIGPNYLHENRNFPSAKLDRIMMESLILKHKQSLQILNLMGCRLRSTRNFSDDFSHEPVEYCSDRVSFNSVPSPADAVLSSANVNLMITSSLRHVAFEYETIRMAALQTLLELPHLDSIALTIGPKNNKALQRLDWCKELNHLNVSVNIIGVRKGRFEEIIENVLVQGLRLTSLKVMFCQTLFGPLVDHVINSYSSTLKEFVWADAPCDTFEPKNRTVKPSLDTEYGMCHVNPLILMCWQCGNLRRLVIHGYWVWQYDVVGFVRLRTTLMEMEISAILHQENQNQVKEGKDCVSRVFGSDHVKPIRPQLVKQINEFTTFDWSPCVWKELHPALRMYATSEQRADYIVTEVNRAL</sequence>
<gene>
    <name evidence="2" type="ORF">LSINAPIS_LOCUS10278</name>
</gene>
<proteinExistence type="predicted"/>
<evidence type="ECO:0000313" key="3">
    <source>
        <dbReference type="Proteomes" id="UP000324832"/>
    </source>
</evidence>
<dbReference type="Proteomes" id="UP000324832">
    <property type="component" value="Unassembled WGS sequence"/>
</dbReference>
<dbReference type="PANTHER" id="PTHR20933:SF3">
    <property type="entry name" value="F-BOX ONLY PROTEIN 33"/>
    <property type="match status" value="1"/>
</dbReference>
<name>A0A5E4QMB4_9NEOP</name>